<reference evidence="7 8" key="1">
    <citation type="journal article" date="2018" name="PLoS ONE">
        <title>The draft genome of Kipferlia bialata reveals reductive genome evolution in fornicate parasites.</title>
        <authorList>
            <person name="Tanifuji G."/>
            <person name="Takabayashi S."/>
            <person name="Kume K."/>
            <person name="Takagi M."/>
            <person name="Nakayama T."/>
            <person name="Kamikawa R."/>
            <person name="Inagaki Y."/>
            <person name="Hashimoto T."/>
        </authorList>
    </citation>
    <scope>NUCLEOTIDE SEQUENCE [LARGE SCALE GENOMIC DNA]</scope>
    <source>
        <strain evidence="7">NY0173</strain>
    </source>
</reference>
<dbReference type="AlphaFoldDB" id="A0A9K3CX83"/>
<keyword evidence="2 5" id="KW-0812">Transmembrane</keyword>
<dbReference type="GO" id="GO:0006797">
    <property type="term" value="P:polyphosphate metabolic process"/>
    <property type="evidence" value="ECO:0007669"/>
    <property type="project" value="TreeGrafter"/>
</dbReference>
<keyword evidence="8" id="KW-1185">Reference proteome</keyword>
<dbReference type="GO" id="GO:0005886">
    <property type="term" value="C:plasma membrane"/>
    <property type="evidence" value="ECO:0007669"/>
    <property type="project" value="TreeGrafter"/>
</dbReference>
<feature type="transmembrane region" description="Helical" evidence="5">
    <location>
        <begin position="428"/>
        <end position="452"/>
    </location>
</feature>
<feature type="non-terminal residue" evidence="7">
    <location>
        <position position="1"/>
    </location>
</feature>
<dbReference type="PANTHER" id="PTHR10283:SF92">
    <property type="entry name" value="LOW-AFFINITY PHOSPHATE TRANSPORTER PHO91"/>
    <property type="match status" value="1"/>
</dbReference>
<dbReference type="PANTHER" id="PTHR10283">
    <property type="entry name" value="SOLUTE CARRIER FAMILY 13 MEMBER"/>
    <property type="match status" value="1"/>
</dbReference>
<evidence type="ECO:0000256" key="2">
    <source>
        <dbReference type="ARBA" id="ARBA00022692"/>
    </source>
</evidence>
<dbReference type="Proteomes" id="UP000265618">
    <property type="component" value="Unassembled WGS sequence"/>
</dbReference>
<comment type="subcellular location">
    <subcellularLocation>
        <location evidence="1">Membrane</location>
        <topology evidence="1">Multi-pass membrane protein</topology>
    </subcellularLocation>
</comment>
<accession>A0A9K3CX83</accession>
<feature type="domain" description="SPX" evidence="6">
    <location>
        <begin position="1"/>
        <end position="206"/>
    </location>
</feature>
<proteinExistence type="predicted"/>
<evidence type="ECO:0000256" key="3">
    <source>
        <dbReference type="ARBA" id="ARBA00022989"/>
    </source>
</evidence>
<evidence type="ECO:0000259" key="6">
    <source>
        <dbReference type="PROSITE" id="PS51382"/>
    </source>
</evidence>
<feature type="transmembrane region" description="Helical" evidence="5">
    <location>
        <begin position="301"/>
        <end position="320"/>
    </location>
</feature>
<feature type="transmembrane region" description="Helical" evidence="5">
    <location>
        <begin position="382"/>
        <end position="402"/>
    </location>
</feature>
<organism evidence="7 8">
    <name type="scientific">Kipferlia bialata</name>
    <dbReference type="NCBI Taxonomy" id="797122"/>
    <lineage>
        <taxon>Eukaryota</taxon>
        <taxon>Metamonada</taxon>
        <taxon>Carpediemonas-like organisms</taxon>
        <taxon>Kipferlia</taxon>
    </lineage>
</organism>
<feature type="transmembrane region" description="Helical" evidence="5">
    <location>
        <begin position="332"/>
        <end position="362"/>
    </location>
</feature>
<dbReference type="EMBL" id="BDIP01001304">
    <property type="protein sequence ID" value="GIQ84095.1"/>
    <property type="molecule type" value="Genomic_DNA"/>
</dbReference>
<sequence length="636" mass="69882">DIIKAGITQQDVCNGGLESTLASPEVSEADTPHIPLSELATIAERAVTEESALPDPVVVTDTLEVPGVDREASEVSERSRGRPRALSNAHMHLQARKKRLAQERSAANIARFVTLLQSEVDACNLFHHEHLRLAEERVASLITRLSSGDNVDTEAYESVLKKRMFDEMVHLFELIDHAELNLTALRKICKKADRRMHSHLLDSNLHMEMRDQPFSDTSRLEELTTELGDAFSAYCTRMGEQGEEQRAGLLSAVESSLSWKKNPYLVDWGAHQAKAQLDLSSDKEEQREKEHKVFSVTLKDVIFIILALIVGVSCSVFVTAMEATARRCLGIVLGASILWGAEALPLHVTALVIPFVVCVSYVLKDSDTDEVLAPGDAASEIISGMMSGTVLLVLAGFSLSVAMAKYKVDEQIAGLVLTKVAKSKPKRFLALLMIMNYVLSCYTEFPYTYIYYSMMEVRSRTGNYIGVKVNVHTLLAALQSGKGTVTEIMLGTETVTQQTVLRVMVKTANDTVMQEVPCSLMQTNQFPQCKMPEMPMSDIRMFLAQSDSSNDIPKAIGVALGALMKLSQEVEVEVEVFNATEGGEEEDSISLTLKSACPVCTMQCGWSNLSPAICDDGDTVLPGKEICTVSAQHLRQ</sequence>
<dbReference type="GO" id="GO:0000077">
    <property type="term" value="P:DNA damage checkpoint signaling"/>
    <property type="evidence" value="ECO:0007669"/>
    <property type="project" value="InterPro"/>
</dbReference>
<protein>
    <submittedName>
        <fullName evidence="7">Checkpoint protein Hus1/Mec3</fullName>
    </submittedName>
</protein>
<evidence type="ECO:0000256" key="1">
    <source>
        <dbReference type="ARBA" id="ARBA00004141"/>
    </source>
</evidence>
<dbReference type="GO" id="GO:0005315">
    <property type="term" value="F:phosphate transmembrane transporter activity"/>
    <property type="evidence" value="ECO:0007669"/>
    <property type="project" value="TreeGrafter"/>
</dbReference>
<keyword evidence="4 5" id="KW-0472">Membrane</keyword>
<feature type="non-terminal residue" evidence="7">
    <location>
        <position position="636"/>
    </location>
</feature>
<evidence type="ECO:0000313" key="7">
    <source>
        <dbReference type="EMBL" id="GIQ84095.1"/>
    </source>
</evidence>
<gene>
    <name evidence="7" type="ORF">KIPB_005532</name>
</gene>
<evidence type="ECO:0000313" key="8">
    <source>
        <dbReference type="Proteomes" id="UP000265618"/>
    </source>
</evidence>
<dbReference type="InterPro" id="IPR004331">
    <property type="entry name" value="SPX_dom"/>
</dbReference>
<name>A0A9K3CX83_9EUKA</name>
<dbReference type="PROSITE" id="PS51382">
    <property type="entry name" value="SPX"/>
    <property type="match status" value="1"/>
</dbReference>
<keyword evidence="3 5" id="KW-1133">Transmembrane helix</keyword>
<comment type="caution">
    <text evidence="7">The sequence shown here is derived from an EMBL/GenBank/DDBJ whole genome shotgun (WGS) entry which is preliminary data.</text>
</comment>
<dbReference type="Pfam" id="PF00939">
    <property type="entry name" value="Na_sulph_symp"/>
    <property type="match status" value="1"/>
</dbReference>
<evidence type="ECO:0000256" key="4">
    <source>
        <dbReference type="ARBA" id="ARBA00023136"/>
    </source>
</evidence>
<dbReference type="InterPro" id="IPR001898">
    <property type="entry name" value="SLC13A/DASS"/>
</dbReference>
<dbReference type="GO" id="GO:0006817">
    <property type="term" value="P:phosphate ion transport"/>
    <property type="evidence" value="ECO:0007669"/>
    <property type="project" value="TreeGrafter"/>
</dbReference>
<dbReference type="OrthoDB" id="10260443at2759"/>
<evidence type="ECO:0000256" key="5">
    <source>
        <dbReference type="SAM" id="Phobius"/>
    </source>
</evidence>
<dbReference type="GO" id="GO:0030896">
    <property type="term" value="C:checkpoint clamp complex"/>
    <property type="evidence" value="ECO:0007669"/>
    <property type="project" value="InterPro"/>
</dbReference>